<comment type="caution">
    <text evidence="4">The sequence shown here is derived from an EMBL/GenBank/DDBJ whole genome shotgun (WGS) entry which is preliminary data.</text>
</comment>
<sequence length="149" mass="16623">MQLRVARWEDIPAIQLVRNAVRENRLSVAGSIKEADVASYLEARGRGWVCEAGDRIVGFTFADAIDASIWALFLLPEWEGQGLGRRLLETACNWLFAQGVKEIRLSTARHTRAHGFYLKLGWRETGARGNGEAKLRLRRPRAPAAPPAS</sequence>
<accession>A0A4U1BHE8</accession>
<dbReference type="EMBL" id="SWCI01000002">
    <property type="protein sequence ID" value="TKB50695.1"/>
    <property type="molecule type" value="Genomic_DNA"/>
</dbReference>
<dbReference type="Proteomes" id="UP000305674">
    <property type="component" value="Unassembled WGS sequence"/>
</dbReference>
<evidence type="ECO:0000256" key="1">
    <source>
        <dbReference type="ARBA" id="ARBA00022679"/>
    </source>
</evidence>
<keyword evidence="2" id="KW-0012">Acyltransferase</keyword>
<dbReference type="PANTHER" id="PTHR43877">
    <property type="entry name" value="AMINOALKYLPHOSPHONATE N-ACETYLTRANSFERASE-RELATED-RELATED"/>
    <property type="match status" value="1"/>
</dbReference>
<keyword evidence="1 4" id="KW-0808">Transferase</keyword>
<dbReference type="PANTHER" id="PTHR43877:SF1">
    <property type="entry name" value="ACETYLTRANSFERASE"/>
    <property type="match status" value="1"/>
</dbReference>
<keyword evidence="5" id="KW-1185">Reference proteome</keyword>
<dbReference type="Gene3D" id="3.40.630.30">
    <property type="match status" value="1"/>
</dbReference>
<dbReference type="CDD" id="cd04301">
    <property type="entry name" value="NAT_SF"/>
    <property type="match status" value="1"/>
</dbReference>
<reference evidence="4 5" key="1">
    <citation type="submission" date="2019-04" db="EMBL/GenBank/DDBJ databases">
        <authorList>
            <person name="Hwang J.C."/>
        </authorList>
    </citation>
    <scope>NUCLEOTIDE SEQUENCE [LARGE SCALE GENOMIC DNA]</scope>
    <source>
        <strain evidence="4 5">IMCC35001</strain>
    </source>
</reference>
<dbReference type="InterPro" id="IPR016181">
    <property type="entry name" value="Acyl_CoA_acyltransferase"/>
</dbReference>
<gene>
    <name evidence="4" type="ORF">FCL40_05615</name>
</gene>
<feature type="domain" description="N-acetyltransferase" evidence="3">
    <location>
        <begin position="1"/>
        <end position="142"/>
    </location>
</feature>
<dbReference type="PROSITE" id="PS51186">
    <property type="entry name" value="GNAT"/>
    <property type="match status" value="1"/>
</dbReference>
<dbReference type="InterPro" id="IPR000182">
    <property type="entry name" value="GNAT_dom"/>
</dbReference>
<dbReference type="Pfam" id="PF00583">
    <property type="entry name" value="Acetyltransf_1"/>
    <property type="match status" value="1"/>
</dbReference>
<dbReference type="AlphaFoldDB" id="A0A4U1BHE8"/>
<dbReference type="InterPro" id="IPR050832">
    <property type="entry name" value="Bact_Acetyltransf"/>
</dbReference>
<protein>
    <submittedName>
        <fullName evidence="4">GNAT family N-acetyltransferase</fullName>
    </submittedName>
</protein>
<evidence type="ECO:0000313" key="4">
    <source>
        <dbReference type="EMBL" id="TKB50695.1"/>
    </source>
</evidence>
<dbReference type="GO" id="GO:0016747">
    <property type="term" value="F:acyltransferase activity, transferring groups other than amino-acyl groups"/>
    <property type="evidence" value="ECO:0007669"/>
    <property type="project" value="InterPro"/>
</dbReference>
<evidence type="ECO:0000259" key="3">
    <source>
        <dbReference type="PROSITE" id="PS51186"/>
    </source>
</evidence>
<evidence type="ECO:0000313" key="5">
    <source>
        <dbReference type="Proteomes" id="UP000305674"/>
    </source>
</evidence>
<dbReference type="SUPFAM" id="SSF55729">
    <property type="entry name" value="Acyl-CoA N-acyltransferases (Nat)"/>
    <property type="match status" value="1"/>
</dbReference>
<organism evidence="4 5">
    <name type="scientific">Ferrimonas sediminicola</name>
    <dbReference type="NCBI Taxonomy" id="2569538"/>
    <lineage>
        <taxon>Bacteria</taxon>
        <taxon>Pseudomonadati</taxon>
        <taxon>Pseudomonadota</taxon>
        <taxon>Gammaproteobacteria</taxon>
        <taxon>Alteromonadales</taxon>
        <taxon>Ferrimonadaceae</taxon>
        <taxon>Ferrimonas</taxon>
    </lineage>
</organism>
<evidence type="ECO:0000256" key="2">
    <source>
        <dbReference type="ARBA" id="ARBA00023315"/>
    </source>
</evidence>
<name>A0A4U1BHE8_9GAMM</name>
<dbReference type="OrthoDB" id="7356080at2"/>
<proteinExistence type="predicted"/>